<dbReference type="Pfam" id="PF13581">
    <property type="entry name" value="HATPase_c_2"/>
    <property type="match status" value="1"/>
</dbReference>
<dbReference type="SUPFAM" id="SSF55874">
    <property type="entry name" value="ATPase domain of HSP90 chaperone/DNA topoisomerase II/histidine kinase"/>
    <property type="match status" value="1"/>
</dbReference>
<evidence type="ECO:0000256" key="1">
    <source>
        <dbReference type="ARBA" id="ARBA00022527"/>
    </source>
</evidence>
<keyword evidence="5" id="KW-1185">Reference proteome</keyword>
<keyword evidence="1" id="KW-0723">Serine/threonine-protein kinase</keyword>
<comment type="caution">
    <text evidence="4">The sequence shown here is derived from an EMBL/GenBank/DDBJ whole genome shotgun (WGS) entry which is preliminary data.</text>
</comment>
<keyword evidence="1" id="KW-0808">Transferase</keyword>
<accession>A0A852ZWC3</accession>
<organism evidence="4 5">
    <name type="scientific">Allostreptomyces psammosilenae</name>
    <dbReference type="NCBI Taxonomy" id="1892865"/>
    <lineage>
        <taxon>Bacteria</taxon>
        <taxon>Bacillati</taxon>
        <taxon>Actinomycetota</taxon>
        <taxon>Actinomycetes</taxon>
        <taxon>Kitasatosporales</taxon>
        <taxon>Streptomycetaceae</taxon>
        <taxon>Allostreptomyces</taxon>
    </lineage>
</organism>
<evidence type="ECO:0000256" key="2">
    <source>
        <dbReference type="SAM" id="MobiDB-lite"/>
    </source>
</evidence>
<feature type="region of interest" description="Disordered" evidence="2">
    <location>
        <begin position="142"/>
        <end position="184"/>
    </location>
</feature>
<evidence type="ECO:0000313" key="4">
    <source>
        <dbReference type="EMBL" id="NYI05550.1"/>
    </source>
</evidence>
<dbReference type="GO" id="GO:0004674">
    <property type="term" value="F:protein serine/threonine kinase activity"/>
    <property type="evidence" value="ECO:0007669"/>
    <property type="project" value="UniProtKB-KW"/>
</dbReference>
<name>A0A852ZWC3_9ACTN</name>
<dbReference type="SUPFAM" id="SSF53756">
    <property type="entry name" value="UDP-Glycosyltransferase/glycogen phosphorylase"/>
    <property type="match status" value="1"/>
</dbReference>
<feature type="region of interest" description="Disordered" evidence="2">
    <location>
        <begin position="235"/>
        <end position="257"/>
    </location>
</feature>
<dbReference type="AlphaFoldDB" id="A0A852ZWC3"/>
<protein>
    <submittedName>
        <fullName evidence="4">Anti-sigma regulatory factor (Ser/Thr protein kinase)</fullName>
    </submittedName>
</protein>
<keyword evidence="1" id="KW-0418">Kinase</keyword>
<dbReference type="InterPro" id="IPR036890">
    <property type="entry name" value="HATPase_C_sf"/>
</dbReference>
<evidence type="ECO:0000313" key="5">
    <source>
        <dbReference type="Proteomes" id="UP000567795"/>
    </source>
</evidence>
<dbReference type="Proteomes" id="UP000567795">
    <property type="component" value="Unassembled WGS sequence"/>
</dbReference>
<gene>
    <name evidence="4" type="ORF">FHU37_002493</name>
</gene>
<dbReference type="RefSeq" id="WP_179814271.1">
    <property type="nucleotide sequence ID" value="NZ_JACBZD010000001.1"/>
</dbReference>
<dbReference type="InterPro" id="IPR050267">
    <property type="entry name" value="Anti-sigma-factor_SerPK"/>
</dbReference>
<dbReference type="PANTHER" id="PTHR35526">
    <property type="entry name" value="ANTI-SIGMA-F FACTOR RSBW-RELATED"/>
    <property type="match status" value="1"/>
</dbReference>
<feature type="domain" description="Histidine kinase/HSP90-like ATPase" evidence="3">
    <location>
        <begin position="35"/>
        <end position="141"/>
    </location>
</feature>
<dbReference type="EMBL" id="JACBZD010000001">
    <property type="protein sequence ID" value="NYI05550.1"/>
    <property type="molecule type" value="Genomic_DNA"/>
</dbReference>
<proteinExistence type="predicted"/>
<dbReference type="PANTHER" id="PTHR35526:SF3">
    <property type="entry name" value="ANTI-SIGMA-F FACTOR RSBW"/>
    <property type="match status" value="1"/>
</dbReference>
<dbReference type="Gene3D" id="3.30.565.10">
    <property type="entry name" value="Histidine kinase-like ATPase, C-terminal domain"/>
    <property type="match status" value="1"/>
</dbReference>
<dbReference type="InterPro" id="IPR003594">
    <property type="entry name" value="HATPase_dom"/>
</dbReference>
<evidence type="ECO:0000259" key="3">
    <source>
        <dbReference type="Pfam" id="PF13581"/>
    </source>
</evidence>
<dbReference type="CDD" id="cd16936">
    <property type="entry name" value="HATPase_RsbW-like"/>
    <property type="match status" value="1"/>
</dbReference>
<sequence length="733" mass="77076">MTDQSLGPCGMRTLSAPVPGRCLMSRRTFSRTGDHASQVRAYVIHELGESGFRAVADDAALLAGELASNVVRHAHVEEYEVAVAVDARCLRISVYDRDPRLPVVRHPGPDDESGRGLLLVSALAEEWGVTARNGGKEVWFSFSRPSRSHDESRRTASRSPNGHHLPDAGGLDAVPAPRSPGASEVADGVQRLMEGLAAGFGHQPRTPGGVSWLRVHHVPVRRLVTRIVRELLTPGERDPSAVQRPDGGAPEEWLTEEDSGAAEYQFPTVTGTGLAYLLGAAEMGPTQADFSVSAHEPEALHAVGQWLTSLAEPRNGTSQAVLALSWSSRHVETLRPVLDVLACRGVSSLVLDASTTASQRFHAVGSAITVRSMPDSALTVGGGPHIPVARGVPAAGVVRVGANDVRLDRLAHLVERFLARSAGCTQPSWVAACRTERLIEGALRTVAPRVLLVCNDASPLGLLAIDAAARRGVETALIQHGAWKAEAGAGSAVRSRHVFVMGPRDVPLARARARHPDVQVHPLGQPRYDALLRATSATRAAQARYLATSLYAATGRNPARIAVLACQPFGANRTALQVSTAVEGVRRAGGDWGLVLAPHPTQSMSDVRRWVPDEPSAPPVAVIDPSVGARGCLSGAQALLTTSSTCGIEAVLVDVPVLELALPGTTTLRLADLGAASRCANSTDVAIALDDLHHHGAAALPPAIKNAVCAGSGDSATAVAAVLHDLCRAYDRP</sequence>
<reference evidence="4 5" key="1">
    <citation type="submission" date="2020-07" db="EMBL/GenBank/DDBJ databases">
        <title>Sequencing the genomes of 1000 actinobacteria strains.</title>
        <authorList>
            <person name="Klenk H.-P."/>
        </authorList>
    </citation>
    <scope>NUCLEOTIDE SEQUENCE [LARGE SCALE GENOMIC DNA]</scope>
    <source>
        <strain evidence="4 5">DSM 42178</strain>
    </source>
</reference>